<evidence type="ECO:0000256" key="1">
    <source>
        <dbReference type="ARBA" id="ARBA00001933"/>
    </source>
</evidence>
<dbReference type="Gene3D" id="3.40.640.10">
    <property type="entry name" value="Type I PLP-dependent aspartate aminotransferase-like (Major domain)"/>
    <property type="match status" value="1"/>
</dbReference>
<comment type="caution">
    <text evidence="8">The sequence shown here is derived from an EMBL/GenBank/DDBJ whole genome shotgun (WGS) entry which is preliminary data.</text>
</comment>
<keyword evidence="3 6" id="KW-0032">Aminotransferase</keyword>
<dbReference type="InterPro" id="IPR004839">
    <property type="entry name" value="Aminotransferase_I/II_large"/>
</dbReference>
<comment type="similarity">
    <text evidence="2 6">Belongs to the class-I pyridoxal-phosphate-dependent aminotransferase family.</text>
</comment>
<evidence type="ECO:0000256" key="5">
    <source>
        <dbReference type="ARBA" id="ARBA00022898"/>
    </source>
</evidence>
<evidence type="ECO:0000256" key="2">
    <source>
        <dbReference type="ARBA" id="ARBA00007441"/>
    </source>
</evidence>
<dbReference type="RefSeq" id="WP_119768875.1">
    <property type="nucleotide sequence ID" value="NZ_QYUO01000001.1"/>
</dbReference>
<name>A0A3A3FTS6_9BURK</name>
<dbReference type="PROSITE" id="PS00105">
    <property type="entry name" value="AA_TRANSFER_CLASS_1"/>
    <property type="match status" value="1"/>
</dbReference>
<keyword evidence="4 6" id="KW-0808">Transferase</keyword>
<dbReference type="Proteomes" id="UP000265955">
    <property type="component" value="Unassembled WGS sequence"/>
</dbReference>
<dbReference type="NCBIfam" id="NF006514">
    <property type="entry name" value="PRK08960.1"/>
    <property type="match status" value="1"/>
</dbReference>
<evidence type="ECO:0000256" key="6">
    <source>
        <dbReference type="RuleBase" id="RU000481"/>
    </source>
</evidence>
<evidence type="ECO:0000259" key="7">
    <source>
        <dbReference type="Pfam" id="PF00155"/>
    </source>
</evidence>
<dbReference type="OrthoDB" id="9803354at2"/>
<dbReference type="AlphaFoldDB" id="A0A3A3FTS6"/>
<accession>A0A3A3FTS6</accession>
<organism evidence="8 9">
    <name type="scientific">Noviherbaspirillum saxi</name>
    <dbReference type="NCBI Taxonomy" id="2320863"/>
    <lineage>
        <taxon>Bacteria</taxon>
        <taxon>Pseudomonadati</taxon>
        <taxon>Pseudomonadota</taxon>
        <taxon>Betaproteobacteria</taxon>
        <taxon>Burkholderiales</taxon>
        <taxon>Oxalobacteraceae</taxon>
        <taxon>Noviherbaspirillum</taxon>
    </lineage>
</organism>
<dbReference type="NCBIfam" id="NF005601">
    <property type="entry name" value="PRK07337.1"/>
    <property type="match status" value="1"/>
</dbReference>
<dbReference type="CDD" id="cd00609">
    <property type="entry name" value="AAT_like"/>
    <property type="match status" value="1"/>
</dbReference>
<keyword evidence="9" id="KW-1185">Reference proteome</keyword>
<dbReference type="EMBL" id="QYUO01000001">
    <property type="protein sequence ID" value="RJF98930.1"/>
    <property type="molecule type" value="Genomic_DNA"/>
</dbReference>
<keyword evidence="5" id="KW-0663">Pyridoxal phosphate</keyword>
<dbReference type="Pfam" id="PF00155">
    <property type="entry name" value="Aminotran_1_2"/>
    <property type="match status" value="1"/>
</dbReference>
<protein>
    <recommendedName>
        <fullName evidence="6">Aminotransferase</fullName>
        <ecNumber evidence="6">2.6.1.-</ecNumber>
    </recommendedName>
</protein>
<dbReference type="InterPro" id="IPR015421">
    <property type="entry name" value="PyrdxlP-dep_Trfase_major"/>
</dbReference>
<dbReference type="PANTHER" id="PTHR46383">
    <property type="entry name" value="ASPARTATE AMINOTRANSFERASE"/>
    <property type="match status" value="1"/>
</dbReference>
<dbReference type="InterPro" id="IPR004838">
    <property type="entry name" value="NHTrfase_class1_PyrdxlP-BS"/>
</dbReference>
<dbReference type="SUPFAM" id="SSF53383">
    <property type="entry name" value="PLP-dependent transferases"/>
    <property type="match status" value="1"/>
</dbReference>
<dbReference type="InterPro" id="IPR015424">
    <property type="entry name" value="PyrdxlP-dep_Trfase"/>
</dbReference>
<evidence type="ECO:0000256" key="3">
    <source>
        <dbReference type="ARBA" id="ARBA00022576"/>
    </source>
</evidence>
<dbReference type="EC" id="2.6.1.-" evidence="6"/>
<evidence type="ECO:0000313" key="9">
    <source>
        <dbReference type="Proteomes" id="UP000265955"/>
    </source>
</evidence>
<comment type="cofactor">
    <cofactor evidence="1 6">
        <name>pyridoxal 5'-phosphate</name>
        <dbReference type="ChEBI" id="CHEBI:597326"/>
    </cofactor>
</comment>
<sequence>MNPHLASRLANIAPFHVMELAKRATELERQGRSIIHMGIGEPDFTAAQPVIDAAARAMADGKMQYTSATGIPALREVIANHYRHVYGLDIAPSRIIITAGASAALLLACAALVDKGTEVLMPDPSYPCNRHFVAAFEGQAKMIASGPEQRFQLSDTVVREHWGAATRGVLLASPSNPTGTSIPHDELRKIVATVRERQGFTIVDEIYQGLTYDEAPFSALSLGEDVIVINSFSKYFNMTGWRLGWLVVPESMVPAVEKLAQNLFICASSIAQHAGVACFSPEAISIYEQRKAEFKRRRDFIVPALRQLGFRVPVTPDGAFYVYADCSALSDDADRLTIEMLHEAGVVLVPGLDFGPYTAKSYIRLSYATSMENLQEAVTRLEKFFAARR</sequence>
<evidence type="ECO:0000313" key="8">
    <source>
        <dbReference type="EMBL" id="RJF98930.1"/>
    </source>
</evidence>
<proteinExistence type="inferred from homology"/>
<dbReference type="InterPro" id="IPR050596">
    <property type="entry name" value="AspAT/PAT-like"/>
</dbReference>
<gene>
    <name evidence="8" type="ORF">D3871_10710</name>
</gene>
<dbReference type="GO" id="GO:0008483">
    <property type="term" value="F:transaminase activity"/>
    <property type="evidence" value="ECO:0007669"/>
    <property type="project" value="UniProtKB-KW"/>
</dbReference>
<dbReference type="GO" id="GO:0030170">
    <property type="term" value="F:pyridoxal phosphate binding"/>
    <property type="evidence" value="ECO:0007669"/>
    <property type="project" value="InterPro"/>
</dbReference>
<dbReference type="PANTHER" id="PTHR46383:SF2">
    <property type="entry name" value="AMINOTRANSFERASE"/>
    <property type="match status" value="1"/>
</dbReference>
<reference evidence="9" key="1">
    <citation type="submission" date="2018-09" db="EMBL/GenBank/DDBJ databases">
        <authorList>
            <person name="Zhu H."/>
        </authorList>
    </citation>
    <scope>NUCLEOTIDE SEQUENCE [LARGE SCALE GENOMIC DNA]</scope>
    <source>
        <strain evidence="9">K1R23-30</strain>
    </source>
</reference>
<evidence type="ECO:0000256" key="4">
    <source>
        <dbReference type="ARBA" id="ARBA00022679"/>
    </source>
</evidence>
<feature type="domain" description="Aminotransferase class I/classII large" evidence="7">
    <location>
        <begin position="34"/>
        <end position="381"/>
    </location>
</feature>
<dbReference type="GO" id="GO:0006520">
    <property type="term" value="P:amino acid metabolic process"/>
    <property type="evidence" value="ECO:0007669"/>
    <property type="project" value="InterPro"/>
</dbReference>